<feature type="transmembrane region" description="Helical" evidence="6">
    <location>
        <begin position="84"/>
        <end position="104"/>
    </location>
</feature>
<dbReference type="InterPro" id="IPR047928">
    <property type="entry name" value="Perm_prefix_1"/>
</dbReference>
<dbReference type="GO" id="GO:0032153">
    <property type="term" value="C:cell division site"/>
    <property type="evidence" value="ECO:0007669"/>
    <property type="project" value="TreeGrafter"/>
</dbReference>
<evidence type="ECO:0000256" key="2">
    <source>
        <dbReference type="ARBA" id="ARBA00022692"/>
    </source>
</evidence>
<dbReference type="Pfam" id="PF01098">
    <property type="entry name" value="FTSW_RODA_SPOVE"/>
    <property type="match status" value="1"/>
</dbReference>
<evidence type="ECO:0000256" key="3">
    <source>
        <dbReference type="ARBA" id="ARBA00022960"/>
    </source>
</evidence>
<name>A0A7X4YVW6_9BACL</name>
<dbReference type="GO" id="GO:0008360">
    <property type="term" value="P:regulation of cell shape"/>
    <property type="evidence" value="ECO:0007669"/>
    <property type="project" value="UniProtKB-KW"/>
</dbReference>
<proteinExistence type="predicted"/>
<evidence type="ECO:0000256" key="5">
    <source>
        <dbReference type="ARBA" id="ARBA00023136"/>
    </source>
</evidence>
<keyword evidence="3" id="KW-0133">Cell shape</keyword>
<feature type="transmembrane region" description="Helical" evidence="6">
    <location>
        <begin position="371"/>
        <end position="390"/>
    </location>
</feature>
<protein>
    <submittedName>
        <fullName evidence="7">FtsW/RodA/SpoVE family cell cycle protein</fullName>
    </submittedName>
</protein>
<sequence length="446" mass="49052">MTEIGRHADVARYLDRICAPIKARSMHEEIRLEMLSHLEALAEERFERGGCTEEEAIQDALLQMGDPDQVGRQLHAAHRPKPEWSVIALAGCLLLLGLVTMFSLDLALGGRLSVPHKMLAAVIGIGAMCGLYFADYRKLARYSWSLYAGMLLLLAYTLSHGLMVNGAKQWIGAGAFVVNAYAAAPYVLLMAVAGMLHRERPIRAGNRIETLGRLMRGAAAYVALPTCFFAVAPAFGPLLVYLIGLAALLVLNGRWKMLLSGIGAIAVLLLYVQQRYNRDLWLSIWERQKAFFHRGNAGDYHTIRSLDAIHSGGWWGQGFGRSLGTLPDIMGEFTYSYLVYSLGWVFGVAAALIALVFVVRLVRMGMRLPAGYAKSLVICLAAVMGVQYVWNLLMCVGLLPSIGGMQLPILNWNANTIVELGALGFILGAYRRKDMLNGRSRRAVPQ</sequence>
<dbReference type="InterPro" id="IPR001182">
    <property type="entry name" value="FtsW/RodA"/>
</dbReference>
<comment type="subcellular location">
    <subcellularLocation>
        <location evidence="1">Membrane</location>
        <topology evidence="1">Multi-pass membrane protein</topology>
    </subcellularLocation>
</comment>
<gene>
    <name evidence="7" type="ORF">GT003_31825</name>
</gene>
<dbReference type="GO" id="GO:0005886">
    <property type="term" value="C:plasma membrane"/>
    <property type="evidence" value="ECO:0007669"/>
    <property type="project" value="TreeGrafter"/>
</dbReference>
<keyword evidence="5 6" id="KW-0472">Membrane</keyword>
<feature type="transmembrane region" description="Helical" evidence="6">
    <location>
        <begin position="337"/>
        <end position="359"/>
    </location>
</feature>
<feature type="transmembrane region" description="Helical" evidence="6">
    <location>
        <begin position="214"/>
        <end position="232"/>
    </location>
</feature>
<feature type="transmembrane region" description="Helical" evidence="6">
    <location>
        <begin position="146"/>
        <end position="164"/>
    </location>
</feature>
<dbReference type="GO" id="GO:0051301">
    <property type="term" value="P:cell division"/>
    <property type="evidence" value="ECO:0007669"/>
    <property type="project" value="InterPro"/>
</dbReference>
<feature type="transmembrane region" description="Helical" evidence="6">
    <location>
        <begin position="116"/>
        <end position="134"/>
    </location>
</feature>
<dbReference type="OrthoDB" id="2192428at2"/>
<evidence type="ECO:0000313" key="7">
    <source>
        <dbReference type="EMBL" id="NBC73552.1"/>
    </source>
</evidence>
<dbReference type="EMBL" id="JAAAMU010000036">
    <property type="protein sequence ID" value="NBC73552.1"/>
    <property type="molecule type" value="Genomic_DNA"/>
</dbReference>
<comment type="caution">
    <text evidence="7">The sequence shown here is derived from an EMBL/GenBank/DDBJ whole genome shotgun (WGS) entry which is preliminary data.</text>
</comment>
<keyword evidence="2 6" id="KW-0812">Transmembrane</keyword>
<dbReference type="GO" id="GO:0015648">
    <property type="term" value="F:lipid-linked peptidoglycan transporter activity"/>
    <property type="evidence" value="ECO:0007669"/>
    <property type="project" value="TreeGrafter"/>
</dbReference>
<dbReference type="PANTHER" id="PTHR30474">
    <property type="entry name" value="CELL CYCLE PROTEIN"/>
    <property type="match status" value="1"/>
</dbReference>
<keyword evidence="4 6" id="KW-1133">Transmembrane helix</keyword>
<organism evidence="7 8">
    <name type="scientific">Paenibacillus sacheonensis</name>
    <dbReference type="NCBI Taxonomy" id="742054"/>
    <lineage>
        <taxon>Bacteria</taxon>
        <taxon>Bacillati</taxon>
        <taxon>Bacillota</taxon>
        <taxon>Bacilli</taxon>
        <taxon>Bacillales</taxon>
        <taxon>Paenibacillaceae</taxon>
        <taxon>Paenibacillus</taxon>
    </lineage>
</organism>
<evidence type="ECO:0000313" key="8">
    <source>
        <dbReference type="Proteomes" id="UP000558113"/>
    </source>
</evidence>
<accession>A0A7X4YVW6</accession>
<dbReference type="Proteomes" id="UP000558113">
    <property type="component" value="Unassembled WGS sequence"/>
</dbReference>
<dbReference type="NCBIfam" id="NF038403">
    <property type="entry name" value="perm_prefix_1"/>
    <property type="match status" value="1"/>
</dbReference>
<feature type="transmembrane region" description="Helical" evidence="6">
    <location>
        <begin position="170"/>
        <end position="193"/>
    </location>
</feature>
<evidence type="ECO:0000256" key="6">
    <source>
        <dbReference type="SAM" id="Phobius"/>
    </source>
</evidence>
<reference evidence="7 8" key="1">
    <citation type="submission" date="2020-01" db="EMBL/GenBank/DDBJ databases">
        <title>Paenibacillus soybeanensis sp. nov. isolated from the nodules of soybean (Glycine max(L.) Merr).</title>
        <authorList>
            <person name="Wang H."/>
        </authorList>
    </citation>
    <scope>NUCLEOTIDE SEQUENCE [LARGE SCALE GENOMIC DNA]</scope>
    <source>
        <strain evidence="7 8">DSM 23054</strain>
    </source>
</reference>
<evidence type="ECO:0000256" key="4">
    <source>
        <dbReference type="ARBA" id="ARBA00022989"/>
    </source>
</evidence>
<dbReference type="AlphaFoldDB" id="A0A7X4YVW6"/>
<feature type="transmembrane region" description="Helical" evidence="6">
    <location>
        <begin position="410"/>
        <end position="430"/>
    </location>
</feature>
<dbReference type="PANTHER" id="PTHR30474:SF1">
    <property type="entry name" value="PEPTIDOGLYCAN GLYCOSYLTRANSFERASE MRDB"/>
    <property type="match status" value="1"/>
</dbReference>
<evidence type="ECO:0000256" key="1">
    <source>
        <dbReference type="ARBA" id="ARBA00004141"/>
    </source>
</evidence>
<keyword evidence="8" id="KW-1185">Reference proteome</keyword>
<dbReference type="RefSeq" id="WP_161705697.1">
    <property type="nucleotide sequence ID" value="NZ_JAAAMU010000036.1"/>
</dbReference>